<evidence type="ECO:0000313" key="3">
    <source>
        <dbReference type="Proteomes" id="UP000231194"/>
    </source>
</evidence>
<protein>
    <submittedName>
        <fullName evidence="2">Uncharacterized protein</fullName>
    </submittedName>
</protein>
<dbReference type="RefSeq" id="WP_100231716.1">
    <property type="nucleotide sequence ID" value="NZ_PGVG01000006.1"/>
</dbReference>
<keyword evidence="1" id="KW-0812">Transmembrane</keyword>
<name>A0A2M8RBS9_9BRAD</name>
<accession>A0A2M8RBS9</accession>
<sequence length="69" mass="7495">MSYFPSGQDRDFRICKILADVFCAILLGTFSVVFFGWLGGIVAFVILEAGLLGIDWLIAGTDDAHGVVR</sequence>
<feature type="transmembrane region" description="Helical" evidence="1">
    <location>
        <begin position="21"/>
        <end position="47"/>
    </location>
</feature>
<organism evidence="2 3">
    <name type="scientific">Bradyrhizobium forestalis</name>
    <dbReference type="NCBI Taxonomy" id="1419263"/>
    <lineage>
        <taxon>Bacteria</taxon>
        <taxon>Pseudomonadati</taxon>
        <taxon>Pseudomonadota</taxon>
        <taxon>Alphaproteobacteria</taxon>
        <taxon>Hyphomicrobiales</taxon>
        <taxon>Nitrobacteraceae</taxon>
        <taxon>Bradyrhizobium</taxon>
    </lineage>
</organism>
<reference evidence="2 3" key="1">
    <citation type="submission" date="2017-11" db="EMBL/GenBank/DDBJ databases">
        <title>Bradyrhizobium forestalis sp. nov., an efficient nitrogen-fixing bacterium isolated from nodules of forest legume species in the Amazon.</title>
        <authorList>
            <person name="Costa E.M."/>
            <person name="Guimaraes A."/>
            <person name="Carvalho T.S."/>
            <person name="Rodrigues T.L."/>
            <person name="Ribeiro P.R.A."/>
            <person name="Lebbe L."/>
            <person name="Willems A."/>
            <person name="Moreira F.M.S."/>
        </authorList>
    </citation>
    <scope>NUCLEOTIDE SEQUENCE [LARGE SCALE GENOMIC DNA]</scope>
    <source>
        <strain evidence="2 3">INPA54B</strain>
    </source>
</reference>
<dbReference type="AlphaFoldDB" id="A0A2M8RBS9"/>
<dbReference type="OrthoDB" id="8242977at2"/>
<dbReference type="EMBL" id="PGVG01000006">
    <property type="protein sequence ID" value="PJG55271.1"/>
    <property type="molecule type" value="Genomic_DNA"/>
</dbReference>
<dbReference type="Proteomes" id="UP000231194">
    <property type="component" value="Unassembled WGS sequence"/>
</dbReference>
<gene>
    <name evidence="2" type="ORF">CVM73_09345</name>
</gene>
<comment type="caution">
    <text evidence="2">The sequence shown here is derived from an EMBL/GenBank/DDBJ whole genome shotgun (WGS) entry which is preliminary data.</text>
</comment>
<evidence type="ECO:0000313" key="2">
    <source>
        <dbReference type="EMBL" id="PJG55271.1"/>
    </source>
</evidence>
<keyword evidence="3" id="KW-1185">Reference proteome</keyword>
<keyword evidence="1" id="KW-0472">Membrane</keyword>
<proteinExistence type="predicted"/>
<evidence type="ECO:0000256" key="1">
    <source>
        <dbReference type="SAM" id="Phobius"/>
    </source>
</evidence>
<keyword evidence="1" id="KW-1133">Transmembrane helix</keyword>